<evidence type="ECO:0000313" key="3">
    <source>
        <dbReference type="Proteomes" id="UP000187001"/>
    </source>
</evidence>
<feature type="region of interest" description="Disordered" evidence="1">
    <location>
        <begin position="34"/>
        <end position="115"/>
    </location>
</feature>
<dbReference type="EMBL" id="MBER01000010">
    <property type="protein sequence ID" value="OMC52016.1"/>
    <property type="molecule type" value="Genomic_DNA"/>
</dbReference>
<dbReference type="RefSeq" id="WP_165692660.1">
    <property type="nucleotide sequence ID" value="NZ_MBER01000010.1"/>
</dbReference>
<comment type="caution">
    <text evidence="2">The sequence shown here is derived from an EMBL/GenBank/DDBJ whole genome shotgun (WGS) entry which is preliminary data.</text>
</comment>
<dbReference type="AlphaFoldDB" id="A0ABD6QTC3"/>
<gene>
    <name evidence="2" type="ORF">A5742_17975</name>
</gene>
<organism evidence="2 3">
    <name type="scientific">Mycolicibacterium fortuitum</name>
    <name type="common">Mycobacterium fortuitum</name>
    <dbReference type="NCBI Taxonomy" id="1766"/>
    <lineage>
        <taxon>Bacteria</taxon>
        <taxon>Bacillati</taxon>
        <taxon>Actinomycetota</taxon>
        <taxon>Actinomycetes</taxon>
        <taxon>Mycobacteriales</taxon>
        <taxon>Mycobacteriaceae</taxon>
        <taxon>Mycolicibacterium</taxon>
    </lineage>
</organism>
<protein>
    <submittedName>
        <fullName evidence="2">Uncharacterized protein</fullName>
    </submittedName>
</protein>
<proteinExistence type="predicted"/>
<dbReference type="Proteomes" id="UP000187001">
    <property type="component" value="Unassembled WGS sequence"/>
</dbReference>
<evidence type="ECO:0000313" key="2">
    <source>
        <dbReference type="EMBL" id="OMC52016.1"/>
    </source>
</evidence>
<evidence type="ECO:0000256" key="1">
    <source>
        <dbReference type="SAM" id="MobiDB-lite"/>
    </source>
</evidence>
<accession>A0ABD6QTC3</accession>
<name>A0ABD6QTC3_MYCFO</name>
<feature type="compositionally biased region" description="Basic and acidic residues" evidence="1">
    <location>
        <begin position="50"/>
        <end position="93"/>
    </location>
</feature>
<reference evidence="2 3" key="1">
    <citation type="submission" date="2016-07" db="EMBL/GenBank/DDBJ databases">
        <authorList>
            <person name="Sutton G."/>
            <person name="Brinkac L."/>
            <person name="Sanka R."/>
            <person name="Adams M."/>
            <person name="Lau E."/>
            <person name="Kumar A."/>
            <person name="Macaden R."/>
        </authorList>
    </citation>
    <scope>NUCLEOTIDE SEQUENCE [LARGE SCALE GENOMIC DNA]</scope>
    <source>
        <strain evidence="2 3">GA-0871</strain>
    </source>
</reference>
<sequence>MSGDDRQSTTDLSDVLFDLGAAFRRAVDGLKDHIRPDGIDPSTHTALGDSHAKTQETLDRGAKVSDKGRKFTKDFEEKAHESAEAIEGVDAKTELSSGHVPGSAPAGPPAPAMTPQPQAWGMAAPQQMPMPVMGGAMGGGGTGMGGGGRGISFPSFGGGTGSGTGGGNHSGSGVREAAAYTRVGGPAVFQNLDAQQVQNAKEIVNAGLRRGDVSRDDIQIALMTALTESGIRRLANPAVPESLLIENDGEGHDHDSTGPFQQRQSWGATADLMDPAASADKFFDKLVRIPNRDQMDMGAVAQAVQVSAFPDAYSKHEKQAGQLLDAIFNS</sequence>